<reference evidence="2" key="1">
    <citation type="submission" date="2022-08" db="EMBL/GenBank/DDBJ databases">
        <authorList>
            <consortium name="DOE Joint Genome Institute"/>
            <person name="Min B."/>
            <person name="Riley R."/>
            <person name="Sierra-Patev S."/>
            <person name="Naranjo-Ortiz M."/>
            <person name="Looney B."/>
            <person name="Konkel Z."/>
            <person name="Slot J.C."/>
            <person name="Sakamoto Y."/>
            <person name="Steenwyk J.L."/>
            <person name="Rokas A."/>
            <person name="Carro J."/>
            <person name="Camarero S."/>
            <person name="Ferreira P."/>
            <person name="Molpeceres G."/>
            <person name="Ruiz-Duenas F.J."/>
            <person name="Serrano A."/>
            <person name="Henrissat B."/>
            <person name="Drula E."/>
            <person name="Hughes K.W."/>
            <person name="Mata J.L."/>
            <person name="Ishikawa N.K."/>
            <person name="Vargas-Isla R."/>
            <person name="Ushijima S."/>
            <person name="Smith C.A."/>
            <person name="Ahrendt S."/>
            <person name="Andreopoulos W."/>
            <person name="He G."/>
            <person name="Labutti K."/>
            <person name="Lipzen A."/>
            <person name="Ng V."/>
            <person name="Sandor L."/>
            <person name="Barry K."/>
            <person name="Martinez A.T."/>
            <person name="Xiao Y."/>
            <person name="Gibbons J.G."/>
            <person name="Terashima K."/>
            <person name="Hibbett D.S."/>
            <person name="Grigoriev I.V."/>
        </authorList>
    </citation>
    <scope>NUCLEOTIDE SEQUENCE</scope>
    <source>
        <strain evidence="2">Sp2 HRB7682 ss15</strain>
    </source>
</reference>
<feature type="region of interest" description="Disordered" evidence="1">
    <location>
        <begin position="165"/>
        <end position="201"/>
    </location>
</feature>
<dbReference type="EMBL" id="JANVFS010000038">
    <property type="protein sequence ID" value="KAJ4468356.1"/>
    <property type="molecule type" value="Genomic_DNA"/>
</dbReference>
<feature type="compositionally biased region" description="Basic and acidic residues" evidence="1">
    <location>
        <begin position="275"/>
        <end position="284"/>
    </location>
</feature>
<protein>
    <submittedName>
        <fullName evidence="2">Uncharacterized protein</fullName>
    </submittedName>
</protein>
<feature type="compositionally biased region" description="Pro residues" evidence="1">
    <location>
        <begin position="190"/>
        <end position="200"/>
    </location>
</feature>
<proteinExistence type="predicted"/>
<gene>
    <name evidence="2" type="ORF">C8J55DRAFT_564851</name>
</gene>
<feature type="compositionally biased region" description="Polar residues" evidence="1">
    <location>
        <begin position="134"/>
        <end position="151"/>
    </location>
</feature>
<organism evidence="2 3">
    <name type="scientific">Lentinula lateritia</name>
    <dbReference type="NCBI Taxonomy" id="40482"/>
    <lineage>
        <taxon>Eukaryota</taxon>
        <taxon>Fungi</taxon>
        <taxon>Dikarya</taxon>
        <taxon>Basidiomycota</taxon>
        <taxon>Agaricomycotina</taxon>
        <taxon>Agaricomycetes</taxon>
        <taxon>Agaricomycetidae</taxon>
        <taxon>Agaricales</taxon>
        <taxon>Marasmiineae</taxon>
        <taxon>Omphalotaceae</taxon>
        <taxon>Lentinula</taxon>
    </lineage>
</organism>
<evidence type="ECO:0000313" key="2">
    <source>
        <dbReference type="EMBL" id="KAJ4468356.1"/>
    </source>
</evidence>
<evidence type="ECO:0000313" key="3">
    <source>
        <dbReference type="Proteomes" id="UP001150238"/>
    </source>
</evidence>
<reference evidence="2" key="2">
    <citation type="journal article" date="2023" name="Proc. Natl. Acad. Sci. U.S.A.">
        <title>A global phylogenomic analysis of the shiitake genus Lentinula.</title>
        <authorList>
            <person name="Sierra-Patev S."/>
            <person name="Min B."/>
            <person name="Naranjo-Ortiz M."/>
            <person name="Looney B."/>
            <person name="Konkel Z."/>
            <person name="Slot J.C."/>
            <person name="Sakamoto Y."/>
            <person name="Steenwyk J.L."/>
            <person name="Rokas A."/>
            <person name="Carro J."/>
            <person name="Camarero S."/>
            <person name="Ferreira P."/>
            <person name="Molpeceres G."/>
            <person name="Ruiz-Duenas F.J."/>
            <person name="Serrano A."/>
            <person name="Henrissat B."/>
            <person name="Drula E."/>
            <person name="Hughes K.W."/>
            <person name="Mata J.L."/>
            <person name="Ishikawa N.K."/>
            <person name="Vargas-Isla R."/>
            <person name="Ushijima S."/>
            <person name="Smith C.A."/>
            <person name="Donoghue J."/>
            <person name="Ahrendt S."/>
            <person name="Andreopoulos W."/>
            <person name="He G."/>
            <person name="LaButti K."/>
            <person name="Lipzen A."/>
            <person name="Ng V."/>
            <person name="Riley R."/>
            <person name="Sandor L."/>
            <person name="Barry K."/>
            <person name="Martinez A.T."/>
            <person name="Xiao Y."/>
            <person name="Gibbons J.G."/>
            <person name="Terashima K."/>
            <person name="Grigoriev I.V."/>
            <person name="Hibbett D."/>
        </authorList>
    </citation>
    <scope>NUCLEOTIDE SEQUENCE</scope>
    <source>
        <strain evidence="2">Sp2 HRB7682 ss15</strain>
    </source>
</reference>
<feature type="region of interest" description="Disordered" evidence="1">
    <location>
        <begin position="262"/>
        <end position="328"/>
    </location>
</feature>
<name>A0A9W8ZXL9_9AGAR</name>
<feature type="region of interest" description="Disordered" evidence="1">
    <location>
        <begin position="73"/>
        <end position="151"/>
    </location>
</feature>
<accession>A0A9W8ZXL9</accession>
<feature type="compositionally biased region" description="Low complexity" evidence="1">
    <location>
        <begin position="314"/>
        <end position="325"/>
    </location>
</feature>
<evidence type="ECO:0000256" key="1">
    <source>
        <dbReference type="SAM" id="MobiDB-lite"/>
    </source>
</evidence>
<dbReference type="Proteomes" id="UP001150238">
    <property type="component" value="Unassembled WGS sequence"/>
</dbReference>
<dbReference type="AlphaFoldDB" id="A0A9W8ZXL9"/>
<sequence>MLLSVFEKRMDNWIHLPNTTPALRYSSGVNTPAFSEFFEEPHKGHHLVVPTTTRSFPSSVAVLVAPFELQPAPSTLQHKPSHTKTYPKTHFDPGLTYIIPSSPVTERTHRDKMSATSTERPSSSKTESKKQKSALSRGNTTQAQKSNQAASSTVITVAAGQRLMSIPEQSLGDETASNIRTPEGRQPEVQGPPPVEPGMGPPQRRYTSMGYAQPASSPMGGFAYSPTWGTRGPPPGLIPQLDMESASNAGGRVSGQVAAIERIQGEGTDPLTVRQQEKLPERRVSPAVSEQSRASSRRLPTPPVQSLNLPPPRRGGSLSSLLKSPAMNTPNWERTHAIHHSRTNFPVQPLSEMTLRLEDVIRIQECIPEDVAMVLREVLESMGIEDSD</sequence>
<comment type="caution">
    <text evidence="2">The sequence shown here is derived from an EMBL/GenBank/DDBJ whole genome shotgun (WGS) entry which is preliminary data.</text>
</comment>